<keyword evidence="1" id="KW-0732">Signal</keyword>
<feature type="signal peptide" evidence="1">
    <location>
        <begin position="1"/>
        <end position="21"/>
    </location>
</feature>
<gene>
    <name evidence="2" type="ORF">M6D89_10090</name>
</gene>
<reference evidence="2" key="2">
    <citation type="submission" date="2023-01" db="EMBL/GenBank/DDBJ databases">
        <title>Gilvimarinus xylanilyticus HB14 isolated from Caulerpa lentillifera aquaculture base in Hainan, China.</title>
        <authorList>
            <person name="Zhang Y.-J."/>
        </authorList>
    </citation>
    <scope>NUCLEOTIDE SEQUENCE</scope>
    <source>
        <strain evidence="2">HB14</strain>
    </source>
</reference>
<organism evidence="2 3">
    <name type="scientific">Gilvimarinus xylanilyticus</name>
    <dbReference type="NCBI Taxonomy" id="2944139"/>
    <lineage>
        <taxon>Bacteria</taxon>
        <taxon>Pseudomonadati</taxon>
        <taxon>Pseudomonadota</taxon>
        <taxon>Gammaproteobacteria</taxon>
        <taxon>Cellvibrionales</taxon>
        <taxon>Cellvibrionaceae</taxon>
        <taxon>Gilvimarinus</taxon>
    </lineage>
</organism>
<dbReference type="AlphaFoldDB" id="A0A9X2HWY3"/>
<reference evidence="2" key="1">
    <citation type="submission" date="2022-05" db="EMBL/GenBank/DDBJ databases">
        <authorList>
            <person name="Sun H.-N."/>
        </authorList>
    </citation>
    <scope>NUCLEOTIDE SEQUENCE</scope>
    <source>
        <strain evidence="2">HB14</strain>
    </source>
</reference>
<dbReference type="EMBL" id="JAMFTH010000002">
    <property type="protein sequence ID" value="MCP8899650.1"/>
    <property type="molecule type" value="Genomic_DNA"/>
</dbReference>
<proteinExistence type="predicted"/>
<protein>
    <submittedName>
        <fullName evidence="2">Uncharacterized protein</fullName>
    </submittedName>
</protein>
<feature type="chain" id="PRO_5040742478" evidence="1">
    <location>
        <begin position="22"/>
        <end position="359"/>
    </location>
</feature>
<evidence type="ECO:0000313" key="3">
    <source>
        <dbReference type="Proteomes" id="UP001139319"/>
    </source>
</evidence>
<sequence length="359" mass="40299">MPVLPLAQAIASAACCGFALAALIACVCLVPQARADYYRASQEGADALYNPLNSFSHYAFDTLQMPDNFDQHNLGDRFNELFDELGNPDAAIQDEGGWGRFINRQLLPYDSDYARDWPTALPNYALHLFGGGVVYRRDLEYYRAHGYRYPQFAAIATALASELSQEAVEKKTSTDDDPIADFYVFRPLGVWLFADDERAAYIEKHLQPEVWPHLIFYDPSSDTLRNAGINYVVRPQFLSFDSTEFFVYMGMNSLVGLSHSLSGGNTLSWGAGIALTRIYYRSGVLRYESRPSLGVFGDRDGNLLWSVIYNGTEALKLRVNVYPWKSQTIKFGLGLGVTDDDRAWLGFTLNMPMGLGRQF</sequence>
<keyword evidence="3" id="KW-1185">Reference proteome</keyword>
<dbReference type="Proteomes" id="UP001139319">
    <property type="component" value="Unassembled WGS sequence"/>
</dbReference>
<dbReference type="RefSeq" id="WP_253967940.1">
    <property type="nucleotide sequence ID" value="NZ_JAMFTH010000002.1"/>
</dbReference>
<evidence type="ECO:0000256" key="1">
    <source>
        <dbReference type="SAM" id="SignalP"/>
    </source>
</evidence>
<evidence type="ECO:0000313" key="2">
    <source>
        <dbReference type="EMBL" id="MCP8899650.1"/>
    </source>
</evidence>
<name>A0A9X2HWY3_9GAMM</name>
<comment type="caution">
    <text evidence="2">The sequence shown here is derived from an EMBL/GenBank/DDBJ whole genome shotgun (WGS) entry which is preliminary data.</text>
</comment>
<accession>A0A9X2HWY3</accession>